<keyword evidence="1" id="KW-1133">Transmembrane helix</keyword>
<dbReference type="STRING" id="1027249.SAMN05216179_1313"/>
<dbReference type="Pfam" id="PF09560">
    <property type="entry name" value="Spore_YunB"/>
    <property type="match status" value="1"/>
</dbReference>
<name>A0A1M7MQ11_9BACI</name>
<gene>
    <name evidence="2" type="ORF">SAMN05216179_1313</name>
</gene>
<evidence type="ECO:0000256" key="1">
    <source>
        <dbReference type="SAM" id="Phobius"/>
    </source>
</evidence>
<evidence type="ECO:0000313" key="2">
    <source>
        <dbReference type="EMBL" id="SHM93069.1"/>
    </source>
</evidence>
<dbReference type="EMBL" id="FRCZ01000002">
    <property type="protein sequence ID" value="SHM93069.1"/>
    <property type="molecule type" value="Genomic_DNA"/>
</dbReference>
<dbReference type="InterPro" id="IPR014197">
    <property type="entry name" value="Sporulation_prot_YunB"/>
</dbReference>
<keyword evidence="3" id="KW-1185">Reference proteome</keyword>
<protein>
    <submittedName>
        <fullName evidence="2">Sporulation protein YunB</fullName>
    </submittedName>
</protein>
<dbReference type="AlphaFoldDB" id="A0A1M7MQ11"/>
<dbReference type="Proteomes" id="UP000184184">
    <property type="component" value="Unassembled WGS sequence"/>
</dbReference>
<evidence type="ECO:0000313" key="3">
    <source>
        <dbReference type="Proteomes" id="UP000184184"/>
    </source>
</evidence>
<dbReference type="OrthoDB" id="1649278at2"/>
<keyword evidence="1" id="KW-0812">Transmembrane</keyword>
<proteinExistence type="predicted"/>
<organism evidence="2 3">
    <name type="scientific">Gracilibacillus kekensis</name>
    <dbReference type="NCBI Taxonomy" id="1027249"/>
    <lineage>
        <taxon>Bacteria</taxon>
        <taxon>Bacillati</taxon>
        <taxon>Bacillota</taxon>
        <taxon>Bacilli</taxon>
        <taxon>Bacillales</taxon>
        <taxon>Bacillaceae</taxon>
        <taxon>Gracilibacillus</taxon>
    </lineage>
</organism>
<dbReference type="RefSeq" id="WP_073200898.1">
    <property type="nucleotide sequence ID" value="NZ_FRCZ01000002.1"/>
</dbReference>
<sequence>MRKNRWNKRKIGTPPKNQLIVISFLLFVLCMIASILIVNEGIKPVLLDYAKVRVTAIANQAMGIAVSKKISEDLETEELVQVQLDEQGKVEHYIFNSVVENRVQRNVQYRVENFLKLLEKGERPETGVPIEVELDLDPDEQELLDDVRKRGLLVEVPLGQALGIPILANLGPKVPVNMEVIGSVGTEITSELAQTGINGALIEVNVHIEVEMMVVIPFASEPVEIVQDIPVTKVFHPGDVPNYYHDGEGSSNLSLPIEPNVIE</sequence>
<feature type="transmembrane region" description="Helical" evidence="1">
    <location>
        <begin position="20"/>
        <end position="38"/>
    </location>
</feature>
<keyword evidence="1" id="KW-0472">Membrane</keyword>
<accession>A0A1M7MQ11</accession>
<dbReference type="PIRSF" id="PIRSF021383">
    <property type="entry name" value="YunB"/>
    <property type="match status" value="1"/>
</dbReference>
<reference evidence="2 3" key="1">
    <citation type="submission" date="2016-11" db="EMBL/GenBank/DDBJ databases">
        <authorList>
            <person name="Jaros S."/>
            <person name="Januszkiewicz K."/>
            <person name="Wedrychowicz H."/>
        </authorList>
    </citation>
    <scope>NUCLEOTIDE SEQUENCE [LARGE SCALE GENOMIC DNA]</scope>
    <source>
        <strain evidence="2 3">CGMCC 1.10681</strain>
    </source>
</reference>
<dbReference type="NCBIfam" id="TIGR02832">
    <property type="entry name" value="spo_yunB"/>
    <property type="match status" value="1"/>
</dbReference>